<accession>A0AA39KKY0</accession>
<dbReference type="AlphaFoldDB" id="A0AA39KKY0"/>
<feature type="region of interest" description="Disordered" evidence="1">
    <location>
        <begin position="380"/>
        <end position="429"/>
    </location>
</feature>
<dbReference type="Gene3D" id="3.40.390.10">
    <property type="entry name" value="Collagenase (Catalytic Domain)"/>
    <property type="match status" value="1"/>
</dbReference>
<proteinExistence type="predicted"/>
<comment type="caution">
    <text evidence="2">The sequence shown here is derived from an EMBL/GenBank/DDBJ whole genome shotgun (WGS) entry which is preliminary data.</text>
</comment>
<feature type="compositionally biased region" description="Polar residues" evidence="1">
    <location>
        <begin position="402"/>
        <end position="426"/>
    </location>
</feature>
<sequence>MVINIDIDSTKMQVNCHLSEGIKAIKVRRQRSFDDSSIRLEGKATTWYTHHEELKAQIKNGDEIIELNWKRTEQHLVNSNLPIWFAKKNNRPVLEPLIMQDMGEIVTYQDVEKSSAVYGIIDTRFYITRLPFDERLGPNLYIEVGKGHVFTYNDNENENEYNNDSENKNNAENVNENKNNIENEEYHDDITAEFTEDEMGLIYSLLDSVNEKENREHSYENHDEFLSETVAANKINDYENFITNSNDKNEDDYQKYYDDILAELTGDEINAMKSVLDGSNEIRGEKKNDDDIPIKLTEDEANDNEEEYQEYYEDILNKLSENEANEMNSVLDFSNANENKKSDGNGDEFNNENLEYYDDILSELTKDKINIVNSIIDSTNTPSISKQSSRDTIQQDVEHNKPSTSAQAIDIGSTPQHNEQRQNKNVGSHHSKSNIFYSEILILVDNNVISKFMKKKSVKNIQRLILYYIVYFNAIDMLFAKLATNTAVMHVNIAGLVLELEPGAFPDGNSKIDQQDFKNTPQQFYADKILFKFIKYINTYKKSFPDDSFDFFFLSTNSVLRKSGKIISAHSRSSTDVYAQRRRKTVYTDLLGSVVHYKENYRDYIDATRAIAELLNIKYDPPSEESKINDEQCYSIMQKCQTHCQNYLRWSKKSLNEFNTYFRSNTNRCFLINYPRSLRPFGRPAITMNGRAQCTCYGDRNFMVVSYYEELDVKIKNGDEIIELKWKRTGEYLLNTNVPIWLAKKDAEPILAPRIMSGMGDIITYQDVEKSSAVIYMLKFKVF</sequence>
<feature type="compositionally biased region" description="Basic and acidic residues" evidence="1">
    <location>
        <begin position="281"/>
        <end position="298"/>
    </location>
</feature>
<gene>
    <name evidence="2" type="ORF">PV328_003822</name>
</gene>
<evidence type="ECO:0000256" key="1">
    <source>
        <dbReference type="SAM" id="MobiDB-lite"/>
    </source>
</evidence>
<organism evidence="2 3">
    <name type="scientific">Microctonus aethiopoides</name>
    <dbReference type="NCBI Taxonomy" id="144406"/>
    <lineage>
        <taxon>Eukaryota</taxon>
        <taxon>Metazoa</taxon>
        <taxon>Ecdysozoa</taxon>
        <taxon>Arthropoda</taxon>
        <taxon>Hexapoda</taxon>
        <taxon>Insecta</taxon>
        <taxon>Pterygota</taxon>
        <taxon>Neoptera</taxon>
        <taxon>Endopterygota</taxon>
        <taxon>Hymenoptera</taxon>
        <taxon>Apocrita</taxon>
        <taxon>Ichneumonoidea</taxon>
        <taxon>Braconidae</taxon>
        <taxon>Euphorinae</taxon>
        <taxon>Microctonus</taxon>
    </lineage>
</organism>
<feature type="non-terminal residue" evidence="2">
    <location>
        <position position="1"/>
    </location>
</feature>
<dbReference type="EMBL" id="JAQQBS010001422">
    <property type="protein sequence ID" value="KAK0165295.1"/>
    <property type="molecule type" value="Genomic_DNA"/>
</dbReference>
<name>A0AA39KKY0_9HYME</name>
<feature type="region of interest" description="Disordered" evidence="1">
    <location>
        <begin position="281"/>
        <end position="306"/>
    </location>
</feature>
<dbReference type="InterPro" id="IPR024079">
    <property type="entry name" value="MetalloPept_cat_dom_sf"/>
</dbReference>
<dbReference type="Proteomes" id="UP001168990">
    <property type="component" value="Unassembled WGS sequence"/>
</dbReference>
<evidence type="ECO:0000313" key="2">
    <source>
        <dbReference type="EMBL" id="KAK0165295.1"/>
    </source>
</evidence>
<feature type="compositionally biased region" description="Polar residues" evidence="1">
    <location>
        <begin position="380"/>
        <end position="395"/>
    </location>
</feature>
<reference evidence="2" key="2">
    <citation type="submission" date="2023-03" db="EMBL/GenBank/DDBJ databases">
        <authorList>
            <person name="Inwood S.N."/>
            <person name="Skelly J.G."/>
            <person name="Guhlin J."/>
            <person name="Harrop T.W.R."/>
            <person name="Goldson S.G."/>
            <person name="Dearden P.K."/>
        </authorList>
    </citation>
    <scope>NUCLEOTIDE SEQUENCE</scope>
    <source>
        <strain evidence="2">Irish</strain>
        <tissue evidence="2">Whole body</tissue>
    </source>
</reference>
<evidence type="ECO:0000313" key="3">
    <source>
        <dbReference type="Proteomes" id="UP001168990"/>
    </source>
</evidence>
<protein>
    <submittedName>
        <fullName evidence="2">Uncharacterized protein</fullName>
    </submittedName>
</protein>
<keyword evidence="3" id="KW-1185">Reference proteome</keyword>
<reference evidence="2" key="1">
    <citation type="journal article" date="2023" name="bioRxiv">
        <title>Scaffold-level genome assemblies of two parasitoid biocontrol wasps reveal the parthenogenesis mechanism and an associated novel virus.</title>
        <authorList>
            <person name="Inwood S."/>
            <person name="Skelly J."/>
            <person name="Guhlin J."/>
            <person name="Harrop T."/>
            <person name="Goldson S."/>
            <person name="Dearden P."/>
        </authorList>
    </citation>
    <scope>NUCLEOTIDE SEQUENCE</scope>
    <source>
        <strain evidence="2">Irish</strain>
        <tissue evidence="2">Whole body</tissue>
    </source>
</reference>
<dbReference type="GO" id="GO:0008237">
    <property type="term" value="F:metallopeptidase activity"/>
    <property type="evidence" value="ECO:0007669"/>
    <property type="project" value="InterPro"/>
</dbReference>